<evidence type="ECO:0000313" key="3">
    <source>
        <dbReference type="Proteomes" id="UP000664844"/>
    </source>
</evidence>
<protein>
    <submittedName>
        <fullName evidence="2">DUF4149 domain-containing protein</fullName>
    </submittedName>
</protein>
<name>A0ABS3FS89_9CYAN</name>
<keyword evidence="1" id="KW-0472">Membrane</keyword>
<comment type="caution">
    <text evidence="2">The sequence shown here is derived from an EMBL/GenBank/DDBJ whole genome shotgun (WGS) entry which is preliminary data.</text>
</comment>
<feature type="transmembrane region" description="Helical" evidence="1">
    <location>
        <begin position="56"/>
        <end position="78"/>
    </location>
</feature>
<evidence type="ECO:0000313" key="2">
    <source>
        <dbReference type="EMBL" id="MBO0349242.1"/>
    </source>
</evidence>
<gene>
    <name evidence="2" type="ORF">J0895_09015</name>
</gene>
<organism evidence="2 3">
    <name type="scientific">Phormidium pseudopriestleyi FRX01</name>
    <dbReference type="NCBI Taxonomy" id="1759528"/>
    <lineage>
        <taxon>Bacteria</taxon>
        <taxon>Bacillati</taxon>
        <taxon>Cyanobacteriota</taxon>
        <taxon>Cyanophyceae</taxon>
        <taxon>Oscillatoriophycideae</taxon>
        <taxon>Oscillatoriales</taxon>
        <taxon>Oscillatoriaceae</taxon>
        <taxon>Phormidium</taxon>
    </lineage>
</organism>
<dbReference type="Proteomes" id="UP000664844">
    <property type="component" value="Unassembled WGS sequence"/>
</dbReference>
<keyword evidence="3" id="KW-1185">Reference proteome</keyword>
<keyword evidence="1" id="KW-0812">Transmembrane</keyword>
<dbReference type="RefSeq" id="WP_207087775.1">
    <property type="nucleotide sequence ID" value="NZ_JAFLQW010000244.1"/>
</dbReference>
<keyword evidence="1" id="KW-1133">Transmembrane helix</keyword>
<reference evidence="2 3" key="1">
    <citation type="submission" date="2021-03" db="EMBL/GenBank/DDBJ databases">
        <title>Metabolic Capacity of the Antarctic Cyanobacterium Phormidium pseudopriestleyi that Sustains Oxygenic Photosynthesis in the Presence of Hydrogen Sulfide.</title>
        <authorList>
            <person name="Lumian J.E."/>
            <person name="Jungblut A.D."/>
            <person name="Dillon M.L."/>
            <person name="Hawes I."/>
            <person name="Doran P.T."/>
            <person name="Mackey T.J."/>
            <person name="Dick G.J."/>
            <person name="Grettenberger C.L."/>
            <person name="Sumner D.Y."/>
        </authorList>
    </citation>
    <scope>NUCLEOTIDE SEQUENCE [LARGE SCALE GENOMIC DNA]</scope>
    <source>
        <strain evidence="2 3">FRX01</strain>
    </source>
</reference>
<feature type="transmembrane region" description="Helical" evidence="1">
    <location>
        <begin position="12"/>
        <end position="36"/>
    </location>
</feature>
<dbReference type="EMBL" id="JAFLQW010000244">
    <property type="protein sequence ID" value="MBO0349242.1"/>
    <property type="molecule type" value="Genomic_DNA"/>
</dbReference>
<feature type="transmembrane region" description="Helical" evidence="1">
    <location>
        <begin position="90"/>
        <end position="107"/>
    </location>
</feature>
<accession>A0ABS3FS89</accession>
<proteinExistence type="predicted"/>
<evidence type="ECO:0000256" key="1">
    <source>
        <dbReference type="SAM" id="Phobius"/>
    </source>
</evidence>
<sequence>MATNPTVTIKQPMWQTIVLFSLGFWLSACLLLDLVILPSMYAAGMMKTAGFASAGYLLFGMFNRIELLCAALVLTGILTVVKRHQFNEKWTIPAIILSIILLFVVLIDTYTLTPQMSALAMQLNVFEPVQAIPPVMNQMQQGYWMLELFKLGSSGILLSWMYRNQQQRLAS</sequence>
<feature type="transmembrane region" description="Helical" evidence="1">
    <location>
        <begin position="143"/>
        <end position="162"/>
    </location>
</feature>